<proteinExistence type="predicted"/>
<accession>A0A4Z2HHS5</accession>
<dbReference type="AlphaFoldDB" id="A0A4Z2HHS5"/>
<feature type="region of interest" description="Disordered" evidence="1">
    <location>
        <begin position="1"/>
        <end position="41"/>
    </location>
</feature>
<dbReference type="Proteomes" id="UP000314294">
    <property type="component" value="Unassembled WGS sequence"/>
</dbReference>
<reference evidence="2 3" key="1">
    <citation type="submission" date="2019-03" db="EMBL/GenBank/DDBJ databases">
        <title>First draft genome of Liparis tanakae, snailfish: a comprehensive survey of snailfish specific genes.</title>
        <authorList>
            <person name="Kim W."/>
            <person name="Song I."/>
            <person name="Jeong J.-H."/>
            <person name="Kim D."/>
            <person name="Kim S."/>
            <person name="Ryu S."/>
            <person name="Song J.Y."/>
            <person name="Lee S.K."/>
        </authorList>
    </citation>
    <scope>NUCLEOTIDE SEQUENCE [LARGE SCALE GENOMIC DNA]</scope>
    <source>
        <tissue evidence="2">Muscle</tissue>
    </source>
</reference>
<comment type="caution">
    <text evidence="2">The sequence shown here is derived from an EMBL/GenBank/DDBJ whole genome shotgun (WGS) entry which is preliminary data.</text>
</comment>
<evidence type="ECO:0000313" key="2">
    <source>
        <dbReference type="EMBL" id="TNN65090.1"/>
    </source>
</evidence>
<sequence length="61" mass="6503">MYPARRVGSDSPPPAGHASRRVAPPPPPGHGNEANCRGVQRRHRNIPVPILASLSHCNVHG</sequence>
<evidence type="ECO:0000256" key="1">
    <source>
        <dbReference type="SAM" id="MobiDB-lite"/>
    </source>
</evidence>
<protein>
    <submittedName>
        <fullName evidence="2">Uncharacterized protein</fullName>
    </submittedName>
</protein>
<keyword evidence="3" id="KW-1185">Reference proteome</keyword>
<gene>
    <name evidence="2" type="ORF">EYF80_024699</name>
</gene>
<evidence type="ECO:0000313" key="3">
    <source>
        <dbReference type="Proteomes" id="UP000314294"/>
    </source>
</evidence>
<name>A0A4Z2HHS5_9TELE</name>
<dbReference type="EMBL" id="SRLO01000241">
    <property type="protein sequence ID" value="TNN65090.1"/>
    <property type="molecule type" value="Genomic_DNA"/>
</dbReference>
<organism evidence="2 3">
    <name type="scientific">Liparis tanakae</name>
    <name type="common">Tanaka's snailfish</name>
    <dbReference type="NCBI Taxonomy" id="230148"/>
    <lineage>
        <taxon>Eukaryota</taxon>
        <taxon>Metazoa</taxon>
        <taxon>Chordata</taxon>
        <taxon>Craniata</taxon>
        <taxon>Vertebrata</taxon>
        <taxon>Euteleostomi</taxon>
        <taxon>Actinopterygii</taxon>
        <taxon>Neopterygii</taxon>
        <taxon>Teleostei</taxon>
        <taxon>Neoteleostei</taxon>
        <taxon>Acanthomorphata</taxon>
        <taxon>Eupercaria</taxon>
        <taxon>Perciformes</taxon>
        <taxon>Cottioidei</taxon>
        <taxon>Cottales</taxon>
        <taxon>Liparidae</taxon>
        <taxon>Liparis</taxon>
    </lineage>
</organism>